<feature type="transmembrane region" description="Helical" evidence="6">
    <location>
        <begin position="383"/>
        <end position="403"/>
    </location>
</feature>
<evidence type="ECO:0000256" key="3">
    <source>
        <dbReference type="ARBA" id="ARBA00022692"/>
    </source>
</evidence>
<feature type="transmembrane region" description="Helical" evidence="6">
    <location>
        <begin position="147"/>
        <end position="170"/>
    </location>
</feature>
<feature type="transmembrane region" description="Helical" evidence="6">
    <location>
        <begin position="264"/>
        <end position="285"/>
    </location>
</feature>
<name>A0ABQ3V7V1_9CHLR</name>
<keyword evidence="8" id="KW-1185">Reference proteome</keyword>
<reference evidence="7 8" key="1">
    <citation type="journal article" date="2021" name="Int. J. Syst. Evol. Microbiol.">
        <title>Reticulibacter mediterranei gen. nov., sp. nov., within the new family Reticulibacteraceae fam. nov., and Ktedonospora formicarum gen. nov., sp. nov., Ktedonobacter robiniae sp. nov., Dictyobacter formicarum sp. nov. and Dictyobacter arantiisoli sp. nov., belonging to the class Ktedonobacteria.</title>
        <authorList>
            <person name="Yabe S."/>
            <person name="Zheng Y."/>
            <person name="Wang C.M."/>
            <person name="Sakai Y."/>
            <person name="Abe K."/>
            <person name="Yokota A."/>
            <person name="Donadio S."/>
            <person name="Cavaletti L."/>
            <person name="Monciardini P."/>
        </authorList>
    </citation>
    <scope>NUCLEOTIDE SEQUENCE [LARGE SCALE GENOMIC DNA]</scope>
    <source>
        <strain evidence="7 8">SOSP1-9</strain>
    </source>
</reference>
<gene>
    <name evidence="7" type="ORF">KSZ_02110</name>
</gene>
<feature type="transmembrane region" description="Helical" evidence="6">
    <location>
        <begin position="292"/>
        <end position="310"/>
    </location>
</feature>
<dbReference type="Proteomes" id="UP000635565">
    <property type="component" value="Unassembled WGS sequence"/>
</dbReference>
<feature type="transmembrane region" description="Helical" evidence="6">
    <location>
        <begin position="355"/>
        <end position="377"/>
    </location>
</feature>
<sequence>MFKSLKLTVARSPLRSSAFLRLWLGLSISYVGDQFTTIALLWFVLQLTGSGVAISLVLLCFQLPSMVTGPLLGVILDRWQPRVVMGIDNCARALLIGTIPVLSWSGMLQLWQIAVLALVAGMLSPATGVGMRVLLPHLVQEDALPRANALASTSLQFAFLVGPVLAGILVTHVGGAYALMMDAGSFLLMGLLVFSLPSVSRSGHKEAPAMKTNWLGGFALLLRIRELRLLTSLSVVFFFSYGPLEAALPLYSDRILHAGAQGYGLLWTGFGVGALVGALCTGVVATQVRPGITQPLIAILWGGFLCPLMLVHSLPLALLCLALGACSWAPYVPIEASLLQRLIEPSMQGQVFGTRLALTTAAAPLGALVGGLLLQYLAPDVVIGLSGIACVFAGVGGLLSPTIRGLDGKTKSVPS</sequence>
<dbReference type="PANTHER" id="PTHR23513:SF18">
    <property type="entry name" value="INTEGRAL MEMBRANE PROTEIN"/>
    <property type="match status" value="1"/>
</dbReference>
<dbReference type="InterPro" id="IPR036259">
    <property type="entry name" value="MFS_trans_sf"/>
</dbReference>
<keyword evidence="3 6" id="KW-0812">Transmembrane</keyword>
<proteinExistence type="predicted"/>
<feature type="transmembrane region" description="Helical" evidence="6">
    <location>
        <begin position="51"/>
        <end position="76"/>
    </location>
</feature>
<dbReference type="EMBL" id="BNJJ01000001">
    <property type="protein sequence ID" value="GHO82205.1"/>
    <property type="molecule type" value="Genomic_DNA"/>
</dbReference>
<feature type="transmembrane region" description="Helical" evidence="6">
    <location>
        <begin position="83"/>
        <end position="104"/>
    </location>
</feature>
<keyword evidence="5 6" id="KW-0472">Membrane</keyword>
<evidence type="ECO:0000313" key="7">
    <source>
        <dbReference type="EMBL" id="GHO82205.1"/>
    </source>
</evidence>
<dbReference type="InterPro" id="IPR011701">
    <property type="entry name" value="MFS"/>
</dbReference>
<protein>
    <submittedName>
        <fullName evidence="7">MFS transporter</fullName>
    </submittedName>
</protein>
<dbReference type="PANTHER" id="PTHR23513">
    <property type="entry name" value="INTEGRAL MEMBRANE EFFLUX PROTEIN-RELATED"/>
    <property type="match status" value="1"/>
</dbReference>
<feature type="transmembrane region" description="Helical" evidence="6">
    <location>
        <begin position="20"/>
        <end position="45"/>
    </location>
</feature>
<evidence type="ECO:0000256" key="5">
    <source>
        <dbReference type="ARBA" id="ARBA00023136"/>
    </source>
</evidence>
<evidence type="ECO:0000256" key="4">
    <source>
        <dbReference type="ARBA" id="ARBA00022989"/>
    </source>
</evidence>
<organism evidence="7 8">
    <name type="scientific">Dictyobacter formicarum</name>
    <dbReference type="NCBI Taxonomy" id="2778368"/>
    <lineage>
        <taxon>Bacteria</taxon>
        <taxon>Bacillati</taxon>
        <taxon>Chloroflexota</taxon>
        <taxon>Ktedonobacteria</taxon>
        <taxon>Ktedonobacterales</taxon>
        <taxon>Dictyobacteraceae</taxon>
        <taxon>Dictyobacter</taxon>
    </lineage>
</organism>
<evidence type="ECO:0000256" key="2">
    <source>
        <dbReference type="ARBA" id="ARBA00022475"/>
    </source>
</evidence>
<dbReference type="CDD" id="cd06173">
    <property type="entry name" value="MFS_MefA_like"/>
    <property type="match status" value="1"/>
</dbReference>
<feature type="transmembrane region" description="Helical" evidence="6">
    <location>
        <begin position="227"/>
        <end position="244"/>
    </location>
</feature>
<keyword evidence="4 6" id="KW-1133">Transmembrane helix</keyword>
<dbReference type="Pfam" id="PF07690">
    <property type="entry name" value="MFS_1"/>
    <property type="match status" value="1"/>
</dbReference>
<feature type="transmembrane region" description="Helical" evidence="6">
    <location>
        <begin position="176"/>
        <end position="196"/>
    </location>
</feature>
<evidence type="ECO:0000256" key="6">
    <source>
        <dbReference type="SAM" id="Phobius"/>
    </source>
</evidence>
<feature type="transmembrane region" description="Helical" evidence="6">
    <location>
        <begin position="110"/>
        <end position="135"/>
    </location>
</feature>
<evidence type="ECO:0000256" key="1">
    <source>
        <dbReference type="ARBA" id="ARBA00004651"/>
    </source>
</evidence>
<accession>A0ABQ3V7V1</accession>
<comment type="subcellular location">
    <subcellularLocation>
        <location evidence="1">Cell membrane</location>
        <topology evidence="1">Multi-pass membrane protein</topology>
    </subcellularLocation>
</comment>
<dbReference type="SUPFAM" id="SSF103473">
    <property type="entry name" value="MFS general substrate transporter"/>
    <property type="match status" value="1"/>
</dbReference>
<evidence type="ECO:0000313" key="8">
    <source>
        <dbReference type="Proteomes" id="UP000635565"/>
    </source>
</evidence>
<keyword evidence="2" id="KW-1003">Cell membrane</keyword>
<dbReference type="RefSeq" id="WP_201359903.1">
    <property type="nucleotide sequence ID" value="NZ_BNJJ01000001.1"/>
</dbReference>
<dbReference type="Gene3D" id="1.20.1250.20">
    <property type="entry name" value="MFS general substrate transporter like domains"/>
    <property type="match status" value="1"/>
</dbReference>
<comment type="caution">
    <text evidence="7">The sequence shown here is derived from an EMBL/GenBank/DDBJ whole genome shotgun (WGS) entry which is preliminary data.</text>
</comment>